<evidence type="ECO:0000313" key="1">
    <source>
        <dbReference type="EMBL" id="KAK5793895.1"/>
    </source>
</evidence>
<dbReference type="Proteomes" id="UP001358586">
    <property type="component" value="Chromosome 10"/>
</dbReference>
<gene>
    <name evidence="1" type="ORF">PVK06_035069</name>
</gene>
<organism evidence="1 2">
    <name type="scientific">Gossypium arboreum</name>
    <name type="common">Tree cotton</name>
    <name type="synonym">Gossypium nanking</name>
    <dbReference type="NCBI Taxonomy" id="29729"/>
    <lineage>
        <taxon>Eukaryota</taxon>
        <taxon>Viridiplantae</taxon>
        <taxon>Streptophyta</taxon>
        <taxon>Embryophyta</taxon>
        <taxon>Tracheophyta</taxon>
        <taxon>Spermatophyta</taxon>
        <taxon>Magnoliopsida</taxon>
        <taxon>eudicotyledons</taxon>
        <taxon>Gunneridae</taxon>
        <taxon>Pentapetalae</taxon>
        <taxon>rosids</taxon>
        <taxon>malvids</taxon>
        <taxon>Malvales</taxon>
        <taxon>Malvaceae</taxon>
        <taxon>Malvoideae</taxon>
        <taxon>Gossypium</taxon>
    </lineage>
</organism>
<keyword evidence="2" id="KW-1185">Reference proteome</keyword>
<dbReference type="InterPro" id="IPR036691">
    <property type="entry name" value="Endo/exonu/phosph_ase_sf"/>
</dbReference>
<dbReference type="SUPFAM" id="SSF56219">
    <property type="entry name" value="DNase I-like"/>
    <property type="match status" value="1"/>
</dbReference>
<protein>
    <recommendedName>
        <fullName evidence="3">Reverse transcriptase</fullName>
    </recommendedName>
</protein>
<proteinExistence type="predicted"/>
<dbReference type="EMBL" id="JARKNE010000010">
    <property type="protein sequence ID" value="KAK5793895.1"/>
    <property type="molecule type" value="Genomic_DNA"/>
</dbReference>
<evidence type="ECO:0008006" key="3">
    <source>
        <dbReference type="Google" id="ProtNLM"/>
    </source>
</evidence>
<dbReference type="Gene3D" id="3.60.10.10">
    <property type="entry name" value="Endonuclease/exonuclease/phosphatase"/>
    <property type="match status" value="1"/>
</dbReference>
<comment type="caution">
    <text evidence="1">The sequence shown here is derived from an EMBL/GenBank/DDBJ whole genome shotgun (WGS) entry which is preliminary data.</text>
</comment>
<sequence>MKCGFANGINVGASGSKGWPTSLRTSNVDFREVLEDCGLIDLGFFGGWFTWEHGRVLATNIREHLDRGIATQDWMSLFPSYHLEHLSHSFLDHCPILLDTRGRGGEFQRSRNRSFRFKVKWCLEHDFEAMVQRSWEDITETVPNKFMLLGKRFQQWSRSRSWDQKTIHRDFEERLHEVYDQDPSDEVLVEIIEAQIGINLEIDKEEIFWGQRAHANWLQNGDRNTNYFHKITV</sequence>
<evidence type="ECO:0000313" key="2">
    <source>
        <dbReference type="Proteomes" id="UP001358586"/>
    </source>
</evidence>
<dbReference type="PANTHER" id="PTHR33710:SF73">
    <property type="entry name" value="ZINC KNUCKLE CX2CX4HX4C DOMAIN-CONTAINING PROTEIN"/>
    <property type="match status" value="1"/>
</dbReference>
<accession>A0ABR0NFW8</accession>
<dbReference type="PANTHER" id="PTHR33710">
    <property type="entry name" value="BNAC02G09200D PROTEIN"/>
    <property type="match status" value="1"/>
</dbReference>
<reference evidence="1 2" key="1">
    <citation type="submission" date="2023-03" db="EMBL/GenBank/DDBJ databases">
        <title>WGS of Gossypium arboreum.</title>
        <authorList>
            <person name="Yu D."/>
        </authorList>
    </citation>
    <scope>NUCLEOTIDE SEQUENCE [LARGE SCALE GENOMIC DNA]</scope>
    <source>
        <tissue evidence="1">Leaf</tissue>
    </source>
</reference>
<name>A0ABR0NFW8_GOSAR</name>